<dbReference type="PANTHER" id="PTHR10489">
    <property type="entry name" value="CELL ADHESION MOLECULE"/>
    <property type="match status" value="1"/>
</dbReference>
<feature type="transmembrane region" description="Helical" evidence="13">
    <location>
        <begin position="110"/>
        <end position="129"/>
    </location>
</feature>
<feature type="domain" description="G-protein coupled receptors family 1 profile" evidence="14">
    <location>
        <begin position="50"/>
        <end position="302"/>
    </location>
</feature>
<evidence type="ECO:0000256" key="13">
    <source>
        <dbReference type="SAM" id="Phobius"/>
    </source>
</evidence>
<keyword evidence="6 12" id="KW-0297">G-protein coupled receptor</keyword>
<name>G1TEK7_RABIT</name>
<evidence type="ECO:0000256" key="9">
    <source>
        <dbReference type="ARBA" id="ARBA00023224"/>
    </source>
</evidence>
<feature type="transmembrane region" description="Helical" evidence="13">
    <location>
        <begin position="150"/>
        <end position="170"/>
    </location>
</feature>
<dbReference type="GO" id="GO:0019722">
    <property type="term" value="P:calcium-mediated signaling"/>
    <property type="evidence" value="ECO:0007669"/>
    <property type="project" value="TreeGrafter"/>
</dbReference>
<keyword evidence="2" id="KW-1003">Cell membrane</keyword>
<dbReference type="Proteomes" id="UP000001811">
    <property type="component" value="Chromosome 14"/>
</dbReference>
<evidence type="ECO:0000256" key="2">
    <source>
        <dbReference type="ARBA" id="ARBA00022475"/>
    </source>
</evidence>
<keyword evidence="7 13" id="KW-0472">Membrane</keyword>
<dbReference type="GO" id="GO:0001618">
    <property type="term" value="F:virus receptor activity"/>
    <property type="evidence" value="ECO:0007669"/>
    <property type="project" value="Ensembl"/>
</dbReference>
<dbReference type="FunCoup" id="G1TEK7">
    <property type="interactions" value="122"/>
</dbReference>
<dbReference type="Pfam" id="PF00001">
    <property type="entry name" value="7tm_1"/>
    <property type="match status" value="1"/>
</dbReference>
<evidence type="ECO:0000256" key="5">
    <source>
        <dbReference type="ARBA" id="ARBA00022989"/>
    </source>
</evidence>
<dbReference type="PRINTS" id="PR01157">
    <property type="entry name" value="P2YPURNOCPTR"/>
</dbReference>
<feature type="transmembrane region" description="Helical" evidence="13">
    <location>
        <begin position="239"/>
        <end position="266"/>
    </location>
</feature>
<dbReference type="eggNOG" id="ENOG502RCE3">
    <property type="taxonomic scope" value="Eukaryota"/>
</dbReference>
<dbReference type="SUPFAM" id="SSF81321">
    <property type="entry name" value="Family A G protein-coupled receptor-like"/>
    <property type="match status" value="1"/>
</dbReference>
<proteinExistence type="inferred from homology"/>
<evidence type="ECO:0000256" key="8">
    <source>
        <dbReference type="ARBA" id="ARBA00023170"/>
    </source>
</evidence>
<sequence length="360" mass="40706">MDPEATPAYLDYYYATDPSPDIQDTGSHIPYLSVFLPIFYTAVFLTGVLGNLVLMGALHFKRGSRRLIDVFIINLAASDFIFLVTLPLWVDKEAAFGLWRTGSFLCKGSSYVISVNMHCSVLLLTCMSIDRYLAILRPAASRKYRRTDCAYGICASVWFISCLLGLPTLLSRELTLIEDKPYCAEKRATPNKLMWALVTLIFTFFVPLLSIVTCYCCITRKLCAHYQQSGKHNKKLKKSIKIIFIVVAAFVLSWLPFNTFKLLAIISGLQQELYFSTATLQQGMEVSGPLAFANSCVNPFIYYIFDSYIRRAILRCLCPCLKNYDFGNSTETSDSHLTKALSNFIHAEDFARKRKRSVSL</sequence>
<gene>
    <name evidence="15" type="primary">GPR15</name>
</gene>
<dbReference type="GO" id="GO:0019957">
    <property type="term" value="F:C-C chemokine binding"/>
    <property type="evidence" value="ECO:0007669"/>
    <property type="project" value="TreeGrafter"/>
</dbReference>
<dbReference type="Bgee" id="ENSOCUG00000017856">
    <property type="expression patterns" value="Expressed in blood and 2 other cell types or tissues"/>
</dbReference>
<dbReference type="GO" id="GO:0006955">
    <property type="term" value="P:immune response"/>
    <property type="evidence" value="ECO:0007669"/>
    <property type="project" value="TreeGrafter"/>
</dbReference>
<dbReference type="GO" id="GO:0016493">
    <property type="term" value="F:C-C chemokine receptor activity"/>
    <property type="evidence" value="ECO:0007669"/>
    <property type="project" value="TreeGrafter"/>
</dbReference>
<reference evidence="15 16" key="1">
    <citation type="journal article" date="2011" name="Nature">
        <title>A high-resolution map of human evolutionary constraint using 29 mammals.</title>
        <authorList>
            <person name="Lindblad-Toh K."/>
            <person name="Garber M."/>
            <person name="Zuk O."/>
            <person name="Lin M.F."/>
            <person name="Parker B.J."/>
            <person name="Washietl S."/>
            <person name="Kheradpour P."/>
            <person name="Ernst J."/>
            <person name="Jordan G."/>
            <person name="Mauceli E."/>
            <person name="Ward L.D."/>
            <person name="Lowe C.B."/>
            <person name="Holloway A.K."/>
            <person name="Clamp M."/>
            <person name="Gnerre S."/>
            <person name="Alfoldi J."/>
            <person name="Beal K."/>
            <person name="Chang J."/>
            <person name="Clawson H."/>
            <person name="Cuff J."/>
            <person name="Di Palma F."/>
            <person name="Fitzgerald S."/>
            <person name="Flicek P."/>
            <person name="Guttman M."/>
            <person name="Hubisz M.J."/>
            <person name="Jaffe D.B."/>
            <person name="Jungreis I."/>
            <person name="Kent W.J."/>
            <person name="Kostka D."/>
            <person name="Lara M."/>
            <person name="Martins A.L."/>
            <person name="Massingham T."/>
            <person name="Moltke I."/>
            <person name="Raney B.J."/>
            <person name="Rasmussen M.D."/>
            <person name="Robinson J."/>
            <person name="Stark A."/>
            <person name="Vilella A.J."/>
            <person name="Wen J."/>
            <person name="Xie X."/>
            <person name="Zody M.C."/>
            <person name="Baldwin J."/>
            <person name="Bloom T."/>
            <person name="Chin C.W."/>
            <person name="Heiman D."/>
            <person name="Nicol R."/>
            <person name="Nusbaum C."/>
            <person name="Young S."/>
            <person name="Wilkinson J."/>
            <person name="Worley K.C."/>
            <person name="Kovar C.L."/>
            <person name="Muzny D.M."/>
            <person name="Gibbs R.A."/>
            <person name="Cree A."/>
            <person name="Dihn H.H."/>
            <person name="Fowler G."/>
            <person name="Jhangiani S."/>
            <person name="Joshi V."/>
            <person name="Lee S."/>
            <person name="Lewis L.R."/>
            <person name="Nazareth L.V."/>
            <person name="Okwuonu G."/>
            <person name="Santibanez J."/>
            <person name="Warren W.C."/>
            <person name="Mardis E.R."/>
            <person name="Weinstock G.M."/>
            <person name="Wilson R.K."/>
            <person name="Delehaunty K."/>
            <person name="Dooling D."/>
            <person name="Fronik C."/>
            <person name="Fulton L."/>
            <person name="Fulton B."/>
            <person name="Graves T."/>
            <person name="Minx P."/>
            <person name="Sodergren E."/>
            <person name="Birney E."/>
            <person name="Margulies E.H."/>
            <person name="Herrero J."/>
            <person name="Green E.D."/>
            <person name="Haussler D."/>
            <person name="Siepel A."/>
            <person name="Goldman N."/>
            <person name="Pollard K.S."/>
            <person name="Pedersen J.S."/>
            <person name="Lander E.S."/>
            <person name="Kellis M."/>
        </authorList>
    </citation>
    <scope>NUCLEOTIDE SEQUENCE [LARGE SCALE GENOMIC DNA]</scope>
    <source>
        <strain evidence="15 16">Thorbecke inbred</strain>
    </source>
</reference>
<dbReference type="PRINTS" id="PR00237">
    <property type="entry name" value="GPCRRHODOPSN"/>
</dbReference>
<evidence type="ECO:0000256" key="10">
    <source>
        <dbReference type="ARBA" id="ARBA00070824"/>
    </source>
</evidence>
<evidence type="ECO:0000313" key="16">
    <source>
        <dbReference type="Proteomes" id="UP000001811"/>
    </source>
</evidence>
<dbReference type="AlphaFoldDB" id="G1TEK7"/>
<dbReference type="PANTHER" id="PTHR10489:SF954">
    <property type="entry name" value="G PROTEIN-COUPLED RECEPTOR 25"/>
    <property type="match status" value="1"/>
</dbReference>
<evidence type="ECO:0000256" key="11">
    <source>
        <dbReference type="ARBA" id="ARBA00093298"/>
    </source>
</evidence>
<dbReference type="Gene3D" id="1.20.1070.10">
    <property type="entry name" value="Rhodopsin 7-helix transmembrane proteins"/>
    <property type="match status" value="1"/>
</dbReference>
<comment type="subcellular location">
    <subcellularLocation>
        <location evidence="1">Cell membrane</location>
        <topology evidence="1">Multi-pass membrane protein</topology>
    </subcellularLocation>
</comment>
<keyword evidence="4 12" id="KW-0812">Transmembrane</keyword>
<keyword evidence="8 12" id="KW-0675">Receptor</keyword>
<keyword evidence="5 13" id="KW-1133">Transmembrane helix</keyword>
<comment type="function">
    <text evidence="11">G protein-coupled receptor that plays an important role in immune homeostasis. Acts via its natural ligand GPR15LG, a chemokine-like polypeptide strongly expressed in gastrointestinal tissues. GPR15-GPR15LG signaling axis regulates intestinal homeostasis and inflammation through the migration of immune cells. Controls thereby the specific homing of T-cells, particularly FOXP3+ regulatory T-cells (Tregs), to the large intestine lamina propria. Also required for skin localization of thymus-derived dendritic epidermal T-cells. Plays an important role in mediating cytoprotective function as well as angiogenesis of thrombomodulin. Mechanistically, preferentially signals through the Gi/o pathway to inhibit adenylate cyclase activity and activate a phosphatidylinositol-calcium second messenger system that regulates the release of Ca(2+) ions from intracellular stores.</text>
</comment>
<dbReference type="GO" id="GO:0007193">
    <property type="term" value="P:adenylate cyclase-inhibiting G protein-coupled receptor signaling pathway"/>
    <property type="evidence" value="ECO:0007669"/>
    <property type="project" value="Ensembl"/>
</dbReference>
<evidence type="ECO:0000313" key="15">
    <source>
        <dbReference type="Ensembl" id="ENSOCUP00000015337.1"/>
    </source>
</evidence>
<evidence type="ECO:0000256" key="12">
    <source>
        <dbReference type="RuleBase" id="RU000688"/>
    </source>
</evidence>
<evidence type="ECO:0000256" key="6">
    <source>
        <dbReference type="ARBA" id="ARBA00023040"/>
    </source>
</evidence>
<dbReference type="PROSITE" id="PS50262">
    <property type="entry name" value="G_PROTEIN_RECEP_F1_2"/>
    <property type="match status" value="1"/>
</dbReference>
<dbReference type="GO" id="GO:0072678">
    <property type="term" value="P:T cell migration"/>
    <property type="evidence" value="ECO:0007669"/>
    <property type="project" value="Ensembl"/>
</dbReference>
<dbReference type="GO" id="GO:0060326">
    <property type="term" value="P:cell chemotaxis"/>
    <property type="evidence" value="ECO:0007669"/>
    <property type="project" value="TreeGrafter"/>
</dbReference>
<dbReference type="GeneID" id="100339663"/>
<dbReference type="Ensembl" id="ENSOCUT00000017856.1">
    <property type="protein sequence ID" value="ENSOCUP00000015337.1"/>
    <property type="gene ID" value="ENSOCUG00000017856.1"/>
</dbReference>
<feature type="transmembrane region" description="Helical" evidence="13">
    <location>
        <begin position="286"/>
        <end position="305"/>
    </location>
</feature>
<dbReference type="GO" id="GO:0015026">
    <property type="term" value="F:coreceptor activity"/>
    <property type="evidence" value="ECO:0007669"/>
    <property type="project" value="Ensembl"/>
</dbReference>
<organism evidence="15 16">
    <name type="scientific">Oryctolagus cuniculus</name>
    <name type="common">Rabbit</name>
    <dbReference type="NCBI Taxonomy" id="9986"/>
    <lineage>
        <taxon>Eukaryota</taxon>
        <taxon>Metazoa</taxon>
        <taxon>Chordata</taxon>
        <taxon>Craniata</taxon>
        <taxon>Vertebrata</taxon>
        <taxon>Euteleostomi</taxon>
        <taxon>Mammalia</taxon>
        <taxon>Eutheria</taxon>
        <taxon>Euarchontoglires</taxon>
        <taxon>Glires</taxon>
        <taxon>Lagomorpha</taxon>
        <taxon>Leporidae</taxon>
        <taxon>Oryctolagus</taxon>
    </lineage>
</organism>
<protein>
    <recommendedName>
        <fullName evidence="10">G-protein coupled receptor 15</fullName>
    </recommendedName>
</protein>
<dbReference type="InterPro" id="IPR050119">
    <property type="entry name" value="CCR1-9-like"/>
</dbReference>
<keyword evidence="16" id="KW-1185">Reference proteome</keyword>
<evidence type="ECO:0000256" key="3">
    <source>
        <dbReference type="ARBA" id="ARBA00022553"/>
    </source>
</evidence>
<dbReference type="OMA" id="LTFYCSI"/>
<dbReference type="GO" id="GO:0005768">
    <property type="term" value="C:endosome"/>
    <property type="evidence" value="ECO:0007669"/>
    <property type="project" value="Ensembl"/>
</dbReference>
<dbReference type="EMBL" id="AAGW02016264">
    <property type="status" value="NOT_ANNOTATED_CDS"/>
    <property type="molecule type" value="Genomic_DNA"/>
</dbReference>
<dbReference type="FunFam" id="1.20.1070.10:FF:000187">
    <property type="entry name" value="G-protein coupled receptor 15"/>
    <property type="match status" value="1"/>
</dbReference>
<dbReference type="SMART" id="SM01381">
    <property type="entry name" value="7TM_GPCR_Srsx"/>
    <property type="match status" value="1"/>
</dbReference>
<dbReference type="GO" id="GO:0007204">
    <property type="term" value="P:positive regulation of cytosolic calcium ion concentration"/>
    <property type="evidence" value="ECO:0007669"/>
    <property type="project" value="TreeGrafter"/>
</dbReference>
<evidence type="ECO:0000259" key="14">
    <source>
        <dbReference type="PROSITE" id="PS50262"/>
    </source>
</evidence>
<feature type="transmembrane region" description="Helical" evidence="13">
    <location>
        <begin position="194"/>
        <end position="218"/>
    </location>
</feature>
<reference evidence="15" key="3">
    <citation type="submission" date="2025-09" db="UniProtKB">
        <authorList>
            <consortium name="Ensembl"/>
        </authorList>
    </citation>
    <scope>IDENTIFICATION</scope>
    <source>
        <strain evidence="15">Thorbecke</strain>
    </source>
</reference>
<keyword evidence="3" id="KW-0597">Phosphoprotein</keyword>
<dbReference type="InParanoid" id="G1TEK7"/>
<dbReference type="RefSeq" id="XP_002716788.1">
    <property type="nucleotide sequence ID" value="XM_002716742.5"/>
</dbReference>
<feature type="transmembrane region" description="Helical" evidence="13">
    <location>
        <begin position="38"/>
        <end position="58"/>
    </location>
</feature>
<dbReference type="GeneTree" id="ENSGT01130000278303"/>
<dbReference type="PaxDb" id="9986-ENSOCUP00000015337"/>
<dbReference type="GO" id="GO:0009897">
    <property type="term" value="C:external side of plasma membrane"/>
    <property type="evidence" value="ECO:0007669"/>
    <property type="project" value="TreeGrafter"/>
</dbReference>
<dbReference type="GO" id="GO:0001525">
    <property type="term" value="P:angiogenesis"/>
    <property type="evidence" value="ECO:0007669"/>
    <property type="project" value="Ensembl"/>
</dbReference>
<evidence type="ECO:0000256" key="1">
    <source>
        <dbReference type="ARBA" id="ARBA00004651"/>
    </source>
</evidence>
<dbReference type="HOGENOM" id="CLU_009579_8_1_1"/>
<reference evidence="15" key="2">
    <citation type="submission" date="2025-08" db="UniProtKB">
        <authorList>
            <consortium name="Ensembl"/>
        </authorList>
    </citation>
    <scope>IDENTIFICATION</scope>
    <source>
        <strain evidence="15">Thorbecke</strain>
    </source>
</reference>
<dbReference type="InterPro" id="IPR000276">
    <property type="entry name" value="GPCR_Rhodpsn"/>
</dbReference>
<comment type="similarity">
    <text evidence="12">Belongs to the G-protein coupled receptor 1 family.</text>
</comment>
<accession>G1TEK7</accession>
<dbReference type="SMR" id="G1TEK7"/>
<dbReference type="CTD" id="2838"/>
<keyword evidence="9 12" id="KW-0807">Transducer</keyword>
<evidence type="ECO:0000256" key="7">
    <source>
        <dbReference type="ARBA" id="ARBA00023136"/>
    </source>
</evidence>
<dbReference type="InterPro" id="IPR017452">
    <property type="entry name" value="GPCR_Rhodpsn_7TM"/>
</dbReference>
<dbReference type="OrthoDB" id="10037617at2759"/>
<feature type="transmembrane region" description="Helical" evidence="13">
    <location>
        <begin position="70"/>
        <end position="90"/>
    </location>
</feature>
<dbReference type="KEGG" id="ocu:100339663"/>
<evidence type="ECO:0000256" key="4">
    <source>
        <dbReference type="ARBA" id="ARBA00022692"/>
    </source>
</evidence>
<dbReference type="PROSITE" id="PS00237">
    <property type="entry name" value="G_PROTEIN_RECEP_F1_1"/>
    <property type="match status" value="1"/>
</dbReference>